<dbReference type="RefSeq" id="WP_118921817.1">
    <property type="nucleotide sequence ID" value="NZ_QXGH01000009.1"/>
</dbReference>
<dbReference type="EMBL" id="QXGH01000009">
    <property type="protein sequence ID" value="RHW28504.1"/>
    <property type="molecule type" value="Genomic_DNA"/>
</dbReference>
<name>A0A417Y7S0_9ACTN</name>
<evidence type="ECO:0000313" key="1">
    <source>
        <dbReference type="EMBL" id="RHW28504.1"/>
    </source>
</evidence>
<comment type="caution">
    <text evidence="1">The sequence shown here is derived from an EMBL/GenBank/DDBJ whole genome shotgun (WGS) entry which is preliminary data.</text>
</comment>
<keyword evidence="2" id="KW-1185">Reference proteome</keyword>
<dbReference type="Proteomes" id="UP000283644">
    <property type="component" value="Unassembled WGS sequence"/>
</dbReference>
<organism evidence="1 2">
    <name type="scientific">Nocardioides immobilis</name>
    <dbReference type="NCBI Taxonomy" id="2049295"/>
    <lineage>
        <taxon>Bacteria</taxon>
        <taxon>Bacillati</taxon>
        <taxon>Actinomycetota</taxon>
        <taxon>Actinomycetes</taxon>
        <taxon>Propionibacteriales</taxon>
        <taxon>Nocardioidaceae</taxon>
        <taxon>Nocardioides</taxon>
    </lineage>
</organism>
<reference evidence="1 2" key="1">
    <citation type="submission" date="2018-09" db="EMBL/GenBank/DDBJ databases">
        <title>Genome sequencing of Nocardioides immobilis CCTCC AB 2017083 for comparison to Nocardioides silvaticus.</title>
        <authorList>
            <person name="Li C."/>
            <person name="Wang G."/>
        </authorList>
    </citation>
    <scope>NUCLEOTIDE SEQUENCE [LARGE SCALE GENOMIC DNA]</scope>
    <source>
        <strain evidence="1 2">CCTCC AB 2017083</strain>
    </source>
</reference>
<proteinExistence type="predicted"/>
<accession>A0A417Y7S0</accession>
<dbReference type="AlphaFoldDB" id="A0A417Y7S0"/>
<sequence length="76" mass="7943">MTAAPDGLAPELVTAICRELWRLAKAEDDLAAAEAAATPYWRPCSPSVLGHRAAAGALRADAMRLENAARPNSLAS</sequence>
<protein>
    <submittedName>
        <fullName evidence="1">Uncharacterized protein</fullName>
    </submittedName>
</protein>
<evidence type="ECO:0000313" key="2">
    <source>
        <dbReference type="Proteomes" id="UP000283644"/>
    </source>
</evidence>
<gene>
    <name evidence="1" type="ORF">D0Z08_01110</name>
</gene>